<keyword evidence="7 9" id="KW-1133">Transmembrane helix</keyword>
<dbReference type="PROSITE" id="PS50893">
    <property type="entry name" value="ABC_TRANSPORTER_2"/>
    <property type="match status" value="1"/>
</dbReference>
<keyword evidence="3" id="KW-1003">Cell membrane</keyword>
<dbReference type="SMART" id="SM00382">
    <property type="entry name" value="AAA"/>
    <property type="match status" value="1"/>
</dbReference>
<dbReference type="InterPro" id="IPR027417">
    <property type="entry name" value="P-loop_NTPase"/>
</dbReference>
<evidence type="ECO:0000259" key="10">
    <source>
        <dbReference type="PROSITE" id="PS50893"/>
    </source>
</evidence>
<keyword evidence="5" id="KW-0547">Nucleotide-binding</keyword>
<evidence type="ECO:0000256" key="9">
    <source>
        <dbReference type="SAM" id="Phobius"/>
    </source>
</evidence>
<dbReference type="GO" id="GO:0005524">
    <property type="term" value="F:ATP binding"/>
    <property type="evidence" value="ECO:0007669"/>
    <property type="project" value="UniProtKB-KW"/>
</dbReference>
<evidence type="ECO:0000256" key="4">
    <source>
        <dbReference type="ARBA" id="ARBA00022692"/>
    </source>
</evidence>
<feature type="transmembrane region" description="Helical" evidence="9">
    <location>
        <begin position="237"/>
        <end position="260"/>
    </location>
</feature>
<dbReference type="Proteomes" id="UP000245938">
    <property type="component" value="Unassembled WGS sequence"/>
</dbReference>
<dbReference type="PROSITE" id="PS00211">
    <property type="entry name" value="ABC_TRANSPORTER_1"/>
    <property type="match status" value="1"/>
</dbReference>
<evidence type="ECO:0000256" key="7">
    <source>
        <dbReference type="ARBA" id="ARBA00022989"/>
    </source>
</evidence>
<evidence type="ECO:0000256" key="3">
    <source>
        <dbReference type="ARBA" id="ARBA00022475"/>
    </source>
</evidence>
<dbReference type="InterPro" id="IPR003593">
    <property type="entry name" value="AAA+_ATPase"/>
</dbReference>
<evidence type="ECO:0000313" key="12">
    <source>
        <dbReference type="EMBL" id="PWI25447.1"/>
    </source>
</evidence>
<dbReference type="InterPro" id="IPR011527">
    <property type="entry name" value="ABC1_TM_dom"/>
</dbReference>
<dbReference type="InterPro" id="IPR039421">
    <property type="entry name" value="Type_1_exporter"/>
</dbReference>
<dbReference type="FunFam" id="3.40.50.300:FF:000221">
    <property type="entry name" value="Multidrug ABC transporter ATP-binding protein"/>
    <property type="match status" value="1"/>
</dbReference>
<evidence type="ECO:0000313" key="13">
    <source>
        <dbReference type="Proteomes" id="UP000245938"/>
    </source>
</evidence>
<protein>
    <submittedName>
        <fullName evidence="12">Multidrug ABC transporter ATP-binding protein</fullName>
    </submittedName>
</protein>
<dbReference type="OrthoDB" id="9770415at2"/>
<dbReference type="Pfam" id="PF00005">
    <property type="entry name" value="ABC_tran"/>
    <property type="match status" value="1"/>
</dbReference>
<feature type="domain" description="ABC transmembrane type-1" evidence="11">
    <location>
        <begin position="19"/>
        <end position="301"/>
    </location>
</feature>
<dbReference type="Gene3D" id="1.20.1560.10">
    <property type="entry name" value="ABC transporter type 1, transmembrane domain"/>
    <property type="match status" value="1"/>
</dbReference>
<sequence length="577" mass="63776">MAGVRYLLTYLKPYIVITILAPLLMVVEVITDLLQPTIMQYIIDDGIANDDFNTVLNYTFLMLGVAVIGLIGGLGCIYLSSKVGLNLATDVRADLYEVSSYFSARRRNEVGTGKLVTILTSDIEMVQRALMMTLRIFVRGPLMFIGAIIIVWLTARELFPILLIIVPILIILIALFTMYSGKIFGKVQRALDAVNTKLSENLAGIQVIKAFHRLKEQIIQFTGLNATLTKHNQNANILIGFLGPLSMFIINMGIIAALWLGAIKIDTGTMQIGVILAFINYLNIIMGGLMMSMMVLMQIARALPSATRIKDVLLTEDDLKENGGLIKPIEGDIEFKNINFAYHDHGENVLENITLHIKKGQTIGFIGMTGSGKSTLLNLIPRLYDAQQGEILIDGEKIERYDVNYLRSQIAIAPQKATLFTGTIASNLKFGNEQAKEAQMVKALNQASAWNFVSQYDQQLQFKLTQNGGNLSGGQKQRIAMARAFIRNANILILDDTTSAVDTISEKIIQQQIAEDFIDKTVIIVSSKVSSIQNADQIAVFEDGKIIAIGTHEQLLLSSVAYRETFELQQQNGGLFT</sequence>
<reference evidence="12 13" key="1">
    <citation type="submission" date="2018-05" db="EMBL/GenBank/DDBJ databases">
        <title>Kurthia sibirica genome sequence.</title>
        <authorList>
            <person name="Maclea K.S."/>
            <person name="Goen A.E."/>
        </authorList>
    </citation>
    <scope>NUCLEOTIDE SEQUENCE [LARGE SCALE GENOMIC DNA]</scope>
    <source>
        <strain evidence="12 13">ATCC 49154</strain>
    </source>
</reference>
<feature type="domain" description="ABC transporter" evidence="10">
    <location>
        <begin position="333"/>
        <end position="568"/>
    </location>
</feature>
<feature type="transmembrane region" description="Helical" evidence="9">
    <location>
        <begin position="272"/>
        <end position="296"/>
    </location>
</feature>
<dbReference type="Gene3D" id="3.40.50.300">
    <property type="entry name" value="P-loop containing nucleotide triphosphate hydrolases"/>
    <property type="match status" value="1"/>
</dbReference>
<organism evidence="12 13">
    <name type="scientific">Kurthia sibirica</name>
    <dbReference type="NCBI Taxonomy" id="202750"/>
    <lineage>
        <taxon>Bacteria</taxon>
        <taxon>Bacillati</taxon>
        <taxon>Bacillota</taxon>
        <taxon>Bacilli</taxon>
        <taxon>Bacillales</taxon>
        <taxon>Caryophanaceae</taxon>
        <taxon>Kurthia</taxon>
    </lineage>
</organism>
<feature type="transmembrane region" description="Helical" evidence="9">
    <location>
        <begin position="161"/>
        <end position="179"/>
    </location>
</feature>
<dbReference type="PANTHER" id="PTHR43394:SF1">
    <property type="entry name" value="ATP-BINDING CASSETTE SUB-FAMILY B MEMBER 10, MITOCHONDRIAL"/>
    <property type="match status" value="1"/>
</dbReference>
<name>A0A2U3ALR2_9BACL</name>
<dbReference type="PANTHER" id="PTHR43394">
    <property type="entry name" value="ATP-DEPENDENT PERMEASE MDL1, MITOCHONDRIAL"/>
    <property type="match status" value="1"/>
</dbReference>
<evidence type="ECO:0000256" key="6">
    <source>
        <dbReference type="ARBA" id="ARBA00022840"/>
    </source>
</evidence>
<evidence type="ECO:0000256" key="2">
    <source>
        <dbReference type="ARBA" id="ARBA00022448"/>
    </source>
</evidence>
<feature type="transmembrane region" description="Helical" evidence="9">
    <location>
        <begin position="136"/>
        <end position="155"/>
    </location>
</feature>
<keyword evidence="13" id="KW-1185">Reference proteome</keyword>
<evidence type="ECO:0000259" key="11">
    <source>
        <dbReference type="PROSITE" id="PS50929"/>
    </source>
</evidence>
<dbReference type="Pfam" id="PF00664">
    <property type="entry name" value="ABC_membrane"/>
    <property type="match status" value="1"/>
</dbReference>
<dbReference type="InterPro" id="IPR017871">
    <property type="entry name" value="ABC_transporter-like_CS"/>
</dbReference>
<keyword evidence="2" id="KW-0813">Transport</keyword>
<comment type="subcellular location">
    <subcellularLocation>
        <location evidence="1">Cell membrane</location>
        <topology evidence="1">Multi-pass membrane protein</topology>
    </subcellularLocation>
</comment>
<keyword evidence="6 12" id="KW-0067">ATP-binding</keyword>
<keyword evidence="8 9" id="KW-0472">Membrane</keyword>
<dbReference type="SUPFAM" id="SSF52540">
    <property type="entry name" value="P-loop containing nucleoside triphosphate hydrolases"/>
    <property type="match status" value="1"/>
</dbReference>
<accession>A0A2U3ALR2</accession>
<dbReference type="RefSeq" id="WP_109305807.1">
    <property type="nucleotide sequence ID" value="NZ_BJUF01000044.1"/>
</dbReference>
<dbReference type="GO" id="GO:0015421">
    <property type="term" value="F:ABC-type oligopeptide transporter activity"/>
    <property type="evidence" value="ECO:0007669"/>
    <property type="project" value="TreeGrafter"/>
</dbReference>
<dbReference type="EMBL" id="QFVR01000008">
    <property type="protein sequence ID" value="PWI25447.1"/>
    <property type="molecule type" value="Genomic_DNA"/>
</dbReference>
<dbReference type="SUPFAM" id="SSF90123">
    <property type="entry name" value="ABC transporter transmembrane region"/>
    <property type="match status" value="1"/>
</dbReference>
<dbReference type="GO" id="GO:0016887">
    <property type="term" value="F:ATP hydrolysis activity"/>
    <property type="evidence" value="ECO:0007669"/>
    <property type="project" value="InterPro"/>
</dbReference>
<feature type="transmembrane region" description="Helical" evidence="9">
    <location>
        <begin position="14"/>
        <end position="35"/>
    </location>
</feature>
<dbReference type="CDD" id="cd18548">
    <property type="entry name" value="ABC_6TM_Tm287_like"/>
    <property type="match status" value="1"/>
</dbReference>
<dbReference type="InterPro" id="IPR036640">
    <property type="entry name" value="ABC1_TM_sf"/>
</dbReference>
<evidence type="ECO:0000256" key="8">
    <source>
        <dbReference type="ARBA" id="ARBA00023136"/>
    </source>
</evidence>
<proteinExistence type="predicted"/>
<dbReference type="PROSITE" id="PS50929">
    <property type="entry name" value="ABC_TM1F"/>
    <property type="match status" value="1"/>
</dbReference>
<gene>
    <name evidence="12" type="ORF">DEX24_07520</name>
</gene>
<dbReference type="AlphaFoldDB" id="A0A2U3ALR2"/>
<comment type="caution">
    <text evidence="12">The sequence shown here is derived from an EMBL/GenBank/DDBJ whole genome shotgun (WGS) entry which is preliminary data.</text>
</comment>
<evidence type="ECO:0000256" key="5">
    <source>
        <dbReference type="ARBA" id="ARBA00022741"/>
    </source>
</evidence>
<dbReference type="InterPro" id="IPR003439">
    <property type="entry name" value="ABC_transporter-like_ATP-bd"/>
</dbReference>
<dbReference type="GO" id="GO:0005886">
    <property type="term" value="C:plasma membrane"/>
    <property type="evidence" value="ECO:0007669"/>
    <property type="project" value="UniProtKB-SubCell"/>
</dbReference>
<keyword evidence="4 9" id="KW-0812">Transmembrane</keyword>
<evidence type="ECO:0000256" key="1">
    <source>
        <dbReference type="ARBA" id="ARBA00004651"/>
    </source>
</evidence>
<feature type="transmembrane region" description="Helical" evidence="9">
    <location>
        <begin position="55"/>
        <end position="79"/>
    </location>
</feature>